<name>A0A2S5KTT4_9PROT</name>
<organism evidence="4 5">
    <name type="scientific">Proteobacteria bacterium 228</name>
    <dbReference type="NCBI Taxonomy" id="2083153"/>
    <lineage>
        <taxon>Bacteria</taxon>
        <taxon>Pseudomonadati</taxon>
        <taxon>Pseudomonadota</taxon>
    </lineage>
</organism>
<dbReference type="GO" id="GO:0009294">
    <property type="term" value="P:DNA-mediated transformation"/>
    <property type="evidence" value="ECO:0007669"/>
    <property type="project" value="InterPro"/>
</dbReference>
<evidence type="ECO:0000259" key="3">
    <source>
        <dbReference type="Pfam" id="PF17782"/>
    </source>
</evidence>
<comment type="similarity">
    <text evidence="1">Belongs to the DprA/Smf family.</text>
</comment>
<evidence type="ECO:0000256" key="1">
    <source>
        <dbReference type="ARBA" id="ARBA00006525"/>
    </source>
</evidence>
<accession>A0A2S5KTT4</accession>
<dbReference type="PANTHER" id="PTHR43022:SF1">
    <property type="entry name" value="PROTEIN SMF"/>
    <property type="match status" value="1"/>
</dbReference>
<dbReference type="InterPro" id="IPR036388">
    <property type="entry name" value="WH-like_DNA-bd_sf"/>
</dbReference>
<feature type="domain" description="Smf/DprA SLOG" evidence="2">
    <location>
        <begin position="87"/>
        <end position="296"/>
    </location>
</feature>
<dbReference type="Gene3D" id="3.40.50.450">
    <property type="match status" value="1"/>
</dbReference>
<dbReference type="Pfam" id="PF17782">
    <property type="entry name" value="WHD_DprA"/>
    <property type="match status" value="1"/>
</dbReference>
<reference evidence="4 5" key="1">
    <citation type="submission" date="2018-02" db="EMBL/GenBank/DDBJ databases">
        <title>novel marine gammaproteobacteria from coastal saline agro ecosystem.</title>
        <authorList>
            <person name="Krishnan R."/>
            <person name="Ramesh Kumar N."/>
        </authorList>
    </citation>
    <scope>NUCLEOTIDE SEQUENCE [LARGE SCALE GENOMIC DNA]</scope>
    <source>
        <strain evidence="4 5">228</strain>
    </source>
</reference>
<evidence type="ECO:0000313" key="5">
    <source>
        <dbReference type="Proteomes" id="UP000238196"/>
    </source>
</evidence>
<dbReference type="OrthoDB" id="9785707at2"/>
<evidence type="ECO:0000259" key="2">
    <source>
        <dbReference type="Pfam" id="PF02481"/>
    </source>
</evidence>
<proteinExistence type="inferred from homology"/>
<dbReference type="EMBL" id="PRLP01000021">
    <property type="protein sequence ID" value="PPC78052.1"/>
    <property type="molecule type" value="Genomic_DNA"/>
</dbReference>
<dbReference type="InterPro" id="IPR057666">
    <property type="entry name" value="DrpA_SLOG"/>
</dbReference>
<dbReference type="NCBIfam" id="TIGR00732">
    <property type="entry name" value="dprA"/>
    <property type="match status" value="1"/>
</dbReference>
<dbReference type="InterPro" id="IPR003488">
    <property type="entry name" value="DprA"/>
</dbReference>
<sequence length="421" mass="45382">MSANTFLPHLIWQSLPRCGNRLWLKLAEEWPDWPRPLLDPPAALLKQLPRDAAAILSSRGLTGVAAPWQAEHDRVQSWLSASDRHQLLCFEDDEYPPLLKQIDDAPPLLYVLGDATALNHPQLAIVGSRHASHQGIGNARQFAKDIASQGLAVTSGLALGIDTAAHEGALAGNGITLAVLGTGVDVLYPARNRSLAAQITEQGGALVSEFPLGTTPQRSLFPKRNRLISGLSVGTIVVEAALQSGSLSTARHGMSQNRAVFAIPGSIHNPLSRGCHALIREGATLLESTEQIAQEVTSLLAFHYQYSQYAVPRQLQRAEHLIAAEPASTAGREDVFKAVEPEPLLVAGHLSPKAGEGYYGFAEKSVPAHPLWQVLDDLPRPPDQLAELANLAIEEVLGQLLQWELEGRVVLEPGGYSRFVG</sequence>
<dbReference type="PANTHER" id="PTHR43022">
    <property type="entry name" value="PROTEIN SMF"/>
    <property type="match status" value="1"/>
</dbReference>
<comment type="caution">
    <text evidence="4">The sequence shown here is derived from an EMBL/GenBank/DDBJ whole genome shotgun (WGS) entry which is preliminary data.</text>
</comment>
<protein>
    <submittedName>
        <fullName evidence="4">DNA-protecting protein DprA</fullName>
    </submittedName>
</protein>
<dbReference type="Pfam" id="PF02481">
    <property type="entry name" value="DNA_processg_A"/>
    <property type="match status" value="1"/>
</dbReference>
<dbReference type="Gene3D" id="1.10.10.10">
    <property type="entry name" value="Winged helix-like DNA-binding domain superfamily/Winged helix DNA-binding domain"/>
    <property type="match status" value="1"/>
</dbReference>
<dbReference type="SUPFAM" id="SSF102405">
    <property type="entry name" value="MCP/YpsA-like"/>
    <property type="match status" value="1"/>
</dbReference>
<evidence type="ECO:0000313" key="4">
    <source>
        <dbReference type="EMBL" id="PPC78052.1"/>
    </source>
</evidence>
<feature type="domain" description="DprA winged helix" evidence="3">
    <location>
        <begin position="366"/>
        <end position="415"/>
    </location>
</feature>
<dbReference type="InterPro" id="IPR041614">
    <property type="entry name" value="DprA_WH"/>
</dbReference>
<dbReference type="Proteomes" id="UP000238196">
    <property type="component" value="Unassembled WGS sequence"/>
</dbReference>
<dbReference type="AlphaFoldDB" id="A0A2S5KTT4"/>
<gene>
    <name evidence="4" type="primary">dprA</name>
    <name evidence="4" type="ORF">C4K68_07320</name>
</gene>